<proteinExistence type="predicted"/>
<dbReference type="PANTHER" id="PTHR35020">
    <property type="entry name" value="N-ACETYLGLUCOSAMINE-INDUCED PROTEIN 1"/>
    <property type="match status" value="1"/>
</dbReference>
<dbReference type="EMBL" id="JAJVDC020000069">
    <property type="protein sequence ID" value="KAL1627706.1"/>
    <property type="molecule type" value="Genomic_DNA"/>
</dbReference>
<feature type="region of interest" description="Disordered" evidence="1">
    <location>
        <begin position="1"/>
        <end position="47"/>
    </location>
</feature>
<keyword evidence="3" id="KW-1185">Reference proteome</keyword>
<evidence type="ECO:0000313" key="2">
    <source>
        <dbReference type="EMBL" id="KAL1627706.1"/>
    </source>
</evidence>
<dbReference type="InterPro" id="IPR022036">
    <property type="entry name" value="DUF3605"/>
</dbReference>
<evidence type="ECO:0000313" key="3">
    <source>
        <dbReference type="Proteomes" id="UP001521116"/>
    </source>
</evidence>
<reference evidence="2 3" key="1">
    <citation type="submission" date="2024-02" db="EMBL/GenBank/DDBJ databases">
        <title>De novo assembly and annotation of 12 fungi associated with fruit tree decline syndrome in Ontario, Canada.</title>
        <authorList>
            <person name="Sulman M."/>
            <person name="Ellouze W."/>
            <person name="Ilyukhin E."/>
        </authorList>
    </citation>
    <scope>NUCLEOTIDE SEQUENCE [LARGE SCALE GENOMIC DNA]</scope>
    <source>
        <strain evidence="2 3">M1-105</strain>
    </source>
</reference>
<dbReference type="PANTHER" id="PTHR35020:SF2">
    <property type="entry name" value="N-ACETYLGLUCOSAMINE-INDUCED PROTEIN 1"/>
    <property type="match status" value="1"/>
</dbReference>
<dbReference type="Proteomes" id="UP001521116">
    <property type="component" value="Unassembled WGS sequence"/>
</dbReference>
<dbReference type="Pfam" id="PF12239">
    <property type="entry name" value="DUF3605"/>
    <property type="match status" value="1"/>
</dbReference>
<protein>
    <recommendedName>
        <fullName evidence="4">N-acetylglucosamine-induced protein 1</fullName>
    </recommendedName>
</protein>
<gene>
    <name evidence="2" type="ORF">SLS56_006238</name>
</gene>
<comment type="caution">
    <text evidence="2">The sequence shown here is derived from an EMBL/GenBank/DDBJ whole genome shotgun (WGS) entry which is preliminary data.</text>
</comment>
<evidence type="ECO:0000256" key="1">
    <source>
        <dbReference type="SAM" id="MobiDB-lite"/>
    </source>
</evidence>
<organism evidence="2 3">
    <name type="scientific">Neofusicoccum ribis</name>
    <dbReference type="NCBI Taxonomy" id="45134"/>
    <lineage>
        <taxon>Eukaryota</taxon>
        <taxon>Fungi</taxon>
        <taxon>Dikarya</taxon>
        <taxon>Ascomycota</taxon>
        <taxon>Pezizomycotina</taxon>
        <taxon>Dothideomycetes</taxon>
        <taxon>Dothideomycetes incertae sedis</taxon>
        <taxon>Botryosphaeriales</taxon>
        <taxon>Botryosphaeriaceae</taxon>
        <taxon>Neofusicoccum</taxon>
    </lineage>
</organism>
<accession>A0ABR3SSB8</accession>
<sequence>MAPGDISDTLPAACSATPVTPQQHEQQEKQPAPALASGPAAIDGTAAAGSSQKTVAEYLAAYPHLTDLDRHILQLPSDAHFTPHSWADLHRLIGANHLHLLTRSPSQTRAYLDWTSAVRQQFGSITSYLLAERLRWTPLPNDADGPVFAFTDPTPFADPDDYLVLQNDWPYGLAPGIVHICVWLKTPLALKPDDGDLTDDARAQVEAFVTRTFREPLGEAAKGERVLWFKNWAKLQSVRGIDHVHVLVDDAPPEQLRRWMK</sequence>
<name>A0ABR3SSB8_9PEZI</name>
<evidence type="ECO:0008006" key="4">
    <source>
        <dbReference type="Google" id="ProtNLM"/>
    </source>
</evidence>